<keyword evidence="1" id="KW-1185">Reference proteome</keyword>
<name>A0A914BUM0_9BILA</name>
<dbReference type="WBParaSite" id="ACRNAN_Path_1032.g3955.t1">
    <property type="protein sequence ID" value="ACRNAN_Path_1032.g3955.t1"/>
    <property type="gene ID" value="ACRNAN_Path_1032.g3955"/>
</dbReference>
<dbReference type="Proteomes" id="UP000887540">
    <property type="component" value="Unplaced"/>
</dbReference>
<accession>A0A914BUM0</accession>
<protein>
    <submittedName>
        <fullName evidence="2">Uncharacterized protein</fullName>
    </submittedName>
</protein>
<evidence type="ECO:0000313" key="1">
    <source>
        <dbReference type="Proteomes" id="UP000887540"/>
    </source>
</evidence>
<organism evidence="1 2">
    <name type="scientific">Acrobeloides nanus</name>
    <dbReference type="NCBI Taxonomy" id="290746"/>
    <lineage>
        <taxon>Eukaryota</taxon>
        <taxon>Metazoa</taxon>
        <taxon>Ecdysozoa</taxon>
        <taxon>Nematoda</taxon>
        <taxon>Chromadorea</taxon>
        <taxon>Rhabditida</taxon>
        <taxon>Tylenchina</taxon>
        <taxon>Cephalobomorpha</taxon>
        <taxon>Cephaloboidea</taxon>
        <taxon>Cephalobidae</taxon>
        <taxon>Acrobeloides</taxon>
    </lineage>
</organism>
<proteinExistence type="predicted"/>
<dbReference type="AlphaFoldDB" id="A0A914BUM0"/>
<evidence type="ECO:0000313" key="2">
    <source>
        <dbReference type="WBParaSite" id="ACRNAN_Path_1032.g3955.t1"/>
    </source>
</evidence>
<reference evidence="2" key="1">
    <citation type="submission" date="2022-11" db="UniProtKB">
        <authorList>
            <consortium name="WormBaseParasite"/>
        </authorList>
    </citation>
    <scope>IDENTIFICATION</scope>
</reference>
<sequence length="132" mass="14575">MDSSTASWGTSTSNASTVEPSIILKSAPVANMMKTPLAIAATTARSRRQATTSPDGVPMDDEFPETLKQLFLKTHPTDNHFHDRIRNLNSSFTMASFYVDKDHIPSSDIYAFNIQGQVYHMLNFAAHPTQDA</sequence>